<proteinExistence type="predicted"/>
<feature type="region of interest" description="Disordered" evidence="1">
    <location>
        <begin position="62"/>
        <end position="88"/>
    </location>
</feature>
<dbReference type="EMBL" id="JAIZAY010001149">
    <property type="protein sequence ID" value="KAJ8017688.1"/>
    <property type="molecule type" value="Genomic_DNA"/>
</dbReference>
<name>A0A9Q1BA17_HOLLE</name>
<keyword evidence="3" id="KW-1185">Reference proteome</keyword>
<sequence length="88" mass="9998">MIRRDLGVIMCNTARYKNKKSKLLQRRLSYEDVVPVVERRPTLPLPQPEQRPTLKCEVVDEPSVPTEDLAEHDSEQVAAGPEDELCIG</sequence>
<gene>
    <name evidence="2" type="ORF">HOLleu_44723</name>
</gene>
<evidence type="ECO:0000313" key="2">
    <source>
        <dbReference type="EMBL" id="KAJ8017688.1"/>
    </source>
</evidence>
<evidence type="ECO:0000313" key="3">
    <source>
        <dbReference type="Proteomes" id="UP001152320"/>
    </source>
</evidence>
<accession>A0A9Q1BA17</accession>
<reference evidence="2" key="1">
    <citation type="submission" date="2021-10" db="EMBL/GenBank/DDBJ databases">
        <title>Tropical sea cucumber genome reveals ecological adaptation and Cuvierian tubules defense mechanism.</title>
        <authorList>
            <person name="Chen T."/>
        </authorList>
    </citation>
    <scope>NUCLEOTIDE SEQUENCE</scope>
    <source>
        <strain evidence="2">Nanhai2018</strain>
        <tissue evidence="2">Muscle</tissue>
    </source>
</reference>
<protein>
    <submittedName>
        <fullName evidence="2">Uncharacterized protein</fullName>
    </submittedName>
</protein>
<comment type="caution">
    <text evidence="2">The sequence shown here is derived from an EMBL/GenBank/DDBJ whole genome shotgun (WGS) entry which is preliminary data.</text>
</comment>
<evidence type="ECO:0000256" key="1">
    <source>
        <dbReference type="SAM" id="MobiDB-lite"/>
    </source>
</evidence>
<dbReference type="Proteomes" id="UP001152320">
    <property type="component" value="Unassembled WGS sequence"/>
</dbReference>
<organism evidence="2 3">
    <name type="scientific">Holothuria leucospilota</name>
    <name type="common">Black long sea cucumber</name>
    <name type="synonym">Mertensiothuria leucospilota</name>
    <dbReference type="NCBI Taxonomy" id="206669"/>
    <lineage>
        <taxon>Eukaryota</taxon>
        <taxon>Metazoa</taxon>
        <taxon>Echinodermata</taxon>
        <taxon>Eleutherozoa</taxon>
        <taxon>Echinozoa</taxon>
        <taxon>Holothuroidea</taxon>
        <taxon>Aspidochirotacea</taxon>
        <taxon>Aspidochirotida</taxon>
        <taxon>Holothuriidae</taxon>
        <taxon>Holothuria</taxon>
    </lineage>
</organism>
<dbReference type="AlphaFoldDB" id="A0A9Q1BA17"/>